<comment type="pathway">
    <text evidence="1">Cofactor biosynthesis; NAD(+) biosynthesis.</text>
</comment>
<keyword evidence="2" id="KW-0662">Pyridine nucleotide biosynthesis</keyword>
<sequence>MESLELEEVFFIPAAQAPLKDKSPTADADHRNAMLEAAIQDEPAFQVLDCELNTGGVNYTVDTARSLIHKHPGRRFFWILGDDQLANLHKWKDITALCQLLEFVALERPGHPIPEQPNIPGLCCHRIR</sequence>
<reference evidence="9" key="1">
    <citation type="submission" date="2018-05" db="EMBL/GenBank/DDBJ databases">
        <authorList>
            <person name="Lanie J.A."/>
            <person name="Ng W.-L."/>
            <person name="Kazmierczak K.M."/>
            <person name="Andrzejewski T.M."/>
            <person name="Davidsen T.M."/>
            <person name="Wayne K.J."/>
            <person name="Tettelin H."/>
            <person name="Glass J.I."/>
            <person name="Rusch D."/>
            <person name="Podicherti R."/>
            <person name="Tsui H.-C.T."/>
            <person name="Winkler M.E."/>
        </authorList>
    </citation>
    <scope>NUCLEOTIDE SEQUENCE</scope>
</reference>
<evidence type="ECO:0000259" key="8">
    <source>
        <dbReference type="Pfam" id="PF01467"/>
    </source>
</evidence>
<evidence type="ECO:0000256" key="1">
    <source>
        <dbReference type="ARBA" id="ARBA00004790"/>
    </source>
</evidence>
<dbReference type="InterPro" id="IPR004821">
    <property type="entry name" value="Cyt_trans-like"/>
</dbReference>
<organism evidence="9">
    <name type="scientific">marine metagenome</name>
    <dbReference type="NCBI Taxonomy" id="408172"/>
    <lineage>
        <taxon>unclassified sequences</taxon>
        <taxon>metagenomes</taxon>
        <taxon>ecological metagenomes</taxon>
    </lineage>
</organism>
<dbReference type="GO" id="GO:0009435">
    <property type="term" value="P:NAD+ biosynthetic process"/>
    <property type="evidence" value="ECO:0007669"/>
    <property type="project" value="UniProtKB-UniPathway"/>
</dbReference>
<dbReference type="Pfam" id="PF01467">
    <property type="entry name" value="CTP_transf_like"/>
    <property type="match status" value="1"/>
</dbReference>
<dbReference type="PANTHER" id="PTHR39321:SF3">
    <property type="entry name" value="PHOSPHOPANTETHEINE ADENYLYLTRANSFERASE"/>
    <property type="match status" value="1"/>
</dbReference>
<keyword evidence="6" id="KW-0067">ATP-binding</keyword>
<evidence type="ECO:0000256" key="4">
    <source>
        <dbReference type="ARBA" id="ARBA00022695"/>
    </source>
</evidence>
<evidence type="ECO:0000256" key="5">
    <source>
        <dbReference type="ARBA" id="ARBA00022741"/>
    </source>
</evidence>
<gene>
    <name evidence="9" type="ORF">METZ01_LOCUS326412</name>
</gene>
<protein>
    <recommendedName>
        <fullName evidence="8">Cytidyltransferase-like domain-containing protein</fullName>
    </recommendedName>
</protein>
<dbReference type="InterPro" id="IPR014729">
    <property type="entry name" value="Rossmann-like_a/b/a_fold"/>
</dbReference>
<evidence type="ECO:0000256" key="7">
    <source>
        <dbReference type="ARBA" id="ARBA00023027"/>
    </source>
</evidence>
<dbReference type="InterPro" id="IPR005248">
    <property type="entry name" value="NadD/NMNAT"/>
</dbReference>
<keyword evidence="7" id="KW-0520">NAD</keyword>
<feature type="non-terminal residue" evidence="9">
    <location>
        <position position="128"/>
    </location>
</feature>
<keyword evidence="3" id="KW-0808">Transferase</keyword>
<dbReference type="AlphaFoldDB" id="A0A382PLM9"/>
<proteinExistence type="predicted"/>
<keyword evidence="5" id="KW-0547">Nucleotide-binding</keyword>
<evidence type="ECO:0000313" key="9">
    <source>
        <dbReference type="EMBL" id="SVC73558.1"/>
    </source>
</evidence>
<feature type="domain" description="Cytidyltransferase-like" evidence="8">
    <location>
        <begin position="4"/>
        <end position="117"/>
    </location>
</feature>
<keyword evidence="4" id="KW-0548">Nucleotidyltransferase</keyword>
<dbReference type="GO" id="GO:0005524">
    <property type="term" value="F:ATP binding"/>
    <property type="evidence" value="ECO:0007669"/>
    <property type="project" value="UniProtKB-KW"/>
</dbReference>
<evidence type="ECO:0000256" key="2">
    <source>
        <dbReference type="ARBA" id="ARBA00022642"/>
    </source>
</evidence>
<dbReference type="EMBL" id="UINC01107866">
    <property type="protein sequence ID" value="SVC73558.1"/>
    <property type="molecule type" value="Genomic_DNA"/>
</dbReference>
<dbReference type="SUPFAM" id="SSF52374">
    <property type="entry name" value="Nucleotidylyl transferase"/>
    <property type="match status" value="1"/>
</dbReference>
<dbReference type="PANTHER" id="PTHR39321">
    <property type="entry name" value="NICOTINATE-NUCLEOTIDE ADENYLYLTRANSFERASE-RELATED"/>
    <property type="match status" value="1"/>
</dbReference>
<accession>A0A382PLM9</accession>
<evidence type="ECO:0000256" key="3">
    <source>
        <dbReference type="ARBA" id="ARBA00022679"/>
    </source>
</evidence>
<dbReference type="GO" id="GO:0070566">
    <property type="term" value="F:adenylyltransferase activity"/>
    <property type="evidence" value="ECO:0007669"/>
    <property type="project" value="UniProtKB-ARBA"/>
</dbReference>
<dbReference type="Gene3D" id="3.40.50.620">
    <property type="entry name" value="HUPs"/>
    <property type="match status" value="1"/>
</dbReference>
<dbReference type="UniPathway" id="UPA00253"/>
<name>A0A382PLM9_9ZZZZ</name>
<dbReference type="CDD" id="cd02165">
    <property type="entry name" value="NMNAT"/>
    <property type="match status" value="1"/>
</dbReference>
<evidence type="ECO:0000256" key="6">
    <source>
        <dbReference type="ARBA" id="ARBA00022840"/>
    </source>
</evidence>